<dbReference type="GO" id="GO:0005829">
    <property type="term" value="C:cytosol"/>
    <property type="evidence" value="ECO:0007669"/>
    <property type="project" value="TreeGrafter"/>
</dbReference>
<gene>
    <name evidence="6" type="ORF">C1752_03623</name>
</gene>
<dbReference type="RefSeq" id="WP_110987030.1">
    <property type="nucleotide sequence ID" value="NZ_CAWNWM010000010.1"/>
</dbReference>
<evidence type="ECO:0000256" key="1">
    <source>
        <dbReference type="ARBA" id="ARBA00022549"/>
    </source>
</evidence>
<evidence type="ECO:0000256" key="4">
    <source>
        <dbReference type="SAM" id="Phobius"/>
    </source>
</evidence>
<dbReference type="EMBL" id="PQWO01000010">
    <property type="protein sequence ID" value="PZD72359.1"/>
    <property type="molecule type" value="Genomic_DNA"/>
</dbReference>
<dbReference type="SUPFAM" id="SSF48371">
    <property type="entry name" value="ARM repeat"/>
    <property type="match status" value="1"/>
</dbReference>
<dbReference type="InterPro" id="IPR050397">
    <property type="entry name" value="Env_Response_Regulators"/>
</dbReference>
<dbReference type="SUPFAM" id="SSF51206">
    <property type="entry name" value="cAMP-binding domain-like"/>
    <property type="match status" value="1"/>
</dbReference>
<dbReference type="PANTHER" id="PTHR24567:SF26">
    <property type="entry name" value="REGULATORY PROTEIN YEIL"/>
    <property type="match status" value="1"/>
</dbReference>
<dbReference type="AlphaFoldDB" id="A0A2W1JFB6"/>
<dbReference type="Gene3D" id="1.20.1250.20">
    <property type="entry name" value="MFS general substrate transporter like domains"/>
    <property type="match status" value="1"/>
</dbReference>
<feature type="transmembrane region" description="Helical" evidence="4">
    <location>
        <begin position="262"/>
        <end position="284"/>
    </location>
</feature>
<feature type="transmembrane region" description="Helical" evidence="4">
    <location>
        <begin position="384"/>
        <end position="401"/>
    </location>
</feature>
<dbReference type="SMART" id="SM00100">
    <property type="entry name" value="cNMP"/>
    <property type="match status" value="1"/>
</dbReference>
<dbReference type="Proteomes" id="UP000248857">
    <property type="component" value="Unassembled WGS sequence"/>
</dbReference>
<reference evidence="6 7" key="1">
    <citation type="journal article" date="2018" name="Sci. Rep.">
        <title>A novel species of the marine cyanobacterium Acaryochloris with a unique pigment content and lifestyle.</title>
        <authorList>
            <person name="Partensky F."/>
            <person name="Six C."/>
            <person name="Ratin M."/>
            <person name="Garczarek L."/>
            <person name="Vaulot D."/>
            <person name="Probert I."/>
            <person name="Calteau A."/>
            <person name="Gourvil P."/>
            <person name="Marie D."/>
            <person name="Grebert T."/>
            <person name="Bouchier C."/>
            <person name="Le Panse S."/>
            <person name="Gachenot M."/>
            <person name="Rodriguez F."/>
            <person name="Garrido J.L."/>
        </authorList>
    </citation>
    <scope>NUCLEOTIDE SEQUENCE [LARGE SCALE GENOMIC DNA]</scope>
    <source>
        <strain evidence="6 7">RCC1774</strain>
    </source>
</reference>
<feature type="transmembrane region" description="Helical" evidence="4">
    <location>
        <begin position="174"/>
        <end position="193"/>
    </location>
</feature>
<name>A0A2W1JFB6_9CYAN</name>
<comment type="caution">
    <text evidence="6">The sequence shown here is derived from an EMBL/GenBank/DDBJ whole genome shotgun (WGS) entry which is preliminary data.</text>
</comment>
<dbReference type="SUPFAM" id="SSF103473">
    <property type="entry name" value="MFS general substrate transporter"/>
    <property type="match status" value="1"/>
</dbReference>
<keyword evidence="6" id="KW-0675">Receptor</keyword>
<evidence type="ECO:0000313" key="6">
    <source>
        <dbReference type="EMBL" id="PZD72359.1"/>
    </source>
</evidence>
<dbReference type="PANTHER" id="PTHR24567">
    <property type="entry name" value="CRP FAMILY TRANSCRIPTIONAL REGULATORY PROTEIN"/>
    <property type="match status" value="1"/>
</dbReference>
<dbReference type="InterPro" id="IPR011989">
    <property type="entry name" value="ARM-like"/>
</dbReference>
<feature type="transmembrane region" description="Helical" evidence="4">
    <location>
        <begin position="144"/>
        <end position="167"/>
    </location>
</feature>
<feature type="transmembrane region" description="Helical" evidence="4">
    <location>
        <begin position="227"/>
        <end position="250"/>
    </location>
</feature>
<keyword evidence="4" id="KW-1133">Transmembrane helix</keyword>
<keyword evidence="7" id="KW-1185">Reference proteome</keyword>
<evidence type="ECO:0000256" key="2">
    <source>
        <dbReference type="ARBA" id="ARBA00022738"/>
    </source>
</evidence>
<feature type="region of interest" description="Disordered" evidence="3">
    <location>
        <begin position="1051"/>
        <end position="1073"/>
    </location>
</feature>
<dbReference type="InterPro" id="IPR014710">
    <property type="entry name" value="RmlC-like_jellyroll"/>
</dbReference>
<keyword evidence="4" id="KW-0472">Membrane</keyword>
<dbReference type="InterPro" id="IPR000595">
    <property type="entry name" value="cNMP-bd_dom"/>
</dbReference>
<keyword evidence="4" id="KW-0812">Transmembrane</keyword>
<organism evidence="6 7">
    <name type="scientific">Acaryochloris thomasi RCC1774</name>
    <dbReference type="NCBI Taxonomy" id="1764569"/>
    <lineage>
        <taxon>Bacteria</taxon>
        <taxon>Bacillati</taxon>
        <taxon>Cyanobacteriota</taxon>
        <taxon>Cyanophyceae</taxon>
        <taxon>Acaryochloridales</taxon>
        <taxon>Acaryochloridaceae</taxon>
        <taxon>Acaryochloris</taxon>
        <taxon>Acaryochloris thomasi</taxon>
    </lineage>
</organism>
<feature type="transmembrane region" description="Helical" evidence="4">
    <location>
        <begin position="299"/>
        <end position="318"/>
    </location>
</feature>
<accession>A0A2W1JFB6</accession>
<dbReference type="OrthoDB" id="441225at2"/>
<keyword evidence="1" id="KW-0042">Antenna complex</keyword>
<feature type="transmembrane region" description="Helical" evidence="4">
    <location>
        <begin position="21"/>
        <end position="46"/>
    </location>
</feature>
<feature type="domain" description="Cyclic nucleotide-binding" evidence="5">
    <location>
        <begin position="924"/>
        <end position="1025"/>
    </location>
</feature>
<evidence type="ECO:0000259" key="5">
    <source>
        <dbReference type="PROSITE" id="PS50042"/>
    </source>
</evidence>
<dbReference type="Gene3D" id="1.25.10.10">
    <property type="entry name" value="Leucine-rich Repeat Variant"/>
    <property type="match status" value="1"/>
</dbReference>
<dbReference type="GO" id="GO:0030089">
    <property type="term" value="C:phycobilisome"/>
    <property type="evidence" value="ECO:0007669"/>
    <property type="project" value="UniProtKB-KW"/>
</dbReference>
<dbReference type="InterPro" id="IPR036259">
    <property type="entry name" value="MFS_trans_sf"/>
</dbReference>
<dbReference type="InterPro" id="IPR016024">
    <property type="entry name" value="ARM-type_fold"/>
</dbReference>
<evidence type="ECO:0000313" key="7">
    <source>
        <dbReference type="Proteomes" id="UP000248857"/>
    </source>
</evidence>
<dbReference type="CDD" id="cd00038">
    <property type="entry name" value="CAP_ED"/>
    <property type="match status" value="1"/>
</dbReference>
<keyword evidence="2" id="KW-0605">Phycobilisome</keyword>
<dbReference type="PROSITE" id="PS50042">
    <property type="entry name" value="CNMP_BINDING_3"/>
    <property type="match status" value="1"/>
</dbReference>
<feature type="transmembrane region" description="Helical" evidence="4">
    <location>
        <begin position="52"/>
        <end position="70"/>
    </location>
</feature>
<dbReference type="Pfam" id="PF00027">
    <property type="entry name" value="cNMP_binding"/>
    <property type="match status" value="1"/>
</dbReference>
<protein>
    <submittedName>
        <fullName evidence="6">Cyclic AMP receptor protein</fullName>
    </submittedName>
</protein>
<dbReference type="Gene3D" id="2.60.120.10">
    <property type="entry name" value="Jelly Rolls"/>
    <property type="match status" value="1"/>
</dbReference>
<dbReference type="GO" id="GO:0003700">
    <property type="term" value="F:DNA-binding transcription factor activity"/>
    <property type="evidence" value="ECO:0007669"/>
    <property type="project" value="TreeGrafter"/>
</dbReference>
<sequence length="1073" mass="118895">MVSQGVDNPIGLPAFGRLTQLLLLAVTVLVYCVLGIVIANSLFVSYVGASHLPIAFICIGLCSMPAYVLFSQVADRYSRLKLFRYVLLLSMVLAVGLRFLLSQDAKVEYYVLLVFSFFQWDFHNNVLYPSLLTDFFTTLEYKRYAPYVGMAQAVGSLLAGGLATVLAQYFRTRDLLLCLPMLFAVAFAQLLYLEYSQRPVNVQKSEAEAGIIESLKAFPDVVKRYPLALYLAGSSFLLVIIYLSSEFLWFSIYGQNFTDQELTGFLGLMRILISFVQVAVIYGFTRPLLQSVGVARMNIVYPLTTLGSFLGLAFNINVPGAVGLHLNGDALYKAINIPVHQLNYNAIPKEFIGRIRTLSDGVIYSIGLTLAGGMLWLADNTLSLNQIIYLVMSLTVLLLLVRLPMGRFYAEGLEKMIRSSAINLDDFNEAQVQLPPQSSAAIRELLLQEDRYTQIKGLELAASIGQPSQFLPEVQALLTASNPSTESDLRLRNAAVQLFRHDPGIIPYCEDFLRGDRLNLQVFALEVLLLHQYPFAPSSLQQWLNRPESELKASAALAAIQTHHVKDPQIAAVVNQLWQTDLPESTAKMVTRVVAQSGNRAFAPVITSILPKANLEITCEGLQALTSLAQPGDSDLADVAQKKLEDPDAAVRYAAVDLLAQTRCADRIQNVASGLGDLDPRVRQRSAVALAAYGRPGLELAKERLSSSNNDVVNAAIATIGQIRTKQASNLLFEYLTPDFKQLTRTYRWQQQIPQNDPGWAPLGVAIADYHQRLIQKILYILACLGHSRTVNSVNRLLATTEPGDLANAIEVLASLRHRRFVLPLMPLLEQIVNPMETGSQIEVTPQWLRTKGYKLLLEALETRDRWIKTGALIALSMVPSALINDPDPFVQSVAQQIFTPNVQAASPTKTSMNRLLLLKNVAIFKNLSLDELLLIDEALEQEQVLAGTTIFAEGDWGSHLYILAEGAVKIVKTIDDSLEQIDLITSGQYFGEIALFDNAPRWNGAIATESSTLLKLEKTRFLSLTTQRPHIILEICRFLSQRLRETDSYRSARKSSRLPEPSVPAQDAAMPS</sequence>
<feature type="transmembrane region" description="Helical" evidence="4">
    <location>
        <begin position="82"/>
        <end position="101"/>
    </location>
</feature>
<dbReference type="InterPro" id="IPR018490">
    <property type="entry name" value="cNMP-bd_dom_sf"/>
</dbReference>
<evidence type="ECO:0000256" key="3">
    <source>
        <dbReference type="SAM" id="MobiDB-lite"/>
    </source>
</evidence>
<proteinExistence type="predicted"/>